<dbReference type="PROSITE" id="PS51318">
    <property type="entry name" value="TAT"/>
    <property type="match status" value="1"/>
</dbReference>
<name>A0A366LYJ5_9ACTN</name>
<dbReference type="Pfam" id="PF00355">
    <property type="entry name" value="Rieske"/>
    <property type="match status" value="1"/>
</dbReference>
<dbReference type="InterPro" id="IPR005805">
    <property type="entry name" value="Rieske_Fe-S_prot_C"/>
</dbReference>
<evidence type="ECO:0000313" key="13">
    <source>
        <dbReference type="Proteomes" id="UP000253303"/>
    </source>
</evidence>
<keyword evidence="7" id="KW-1015">Disulfide bond</keyword>
<keyword evidence="5" id="KW-0408">Iron</keyword>
<evidence type="ECO:0000313" key="12">
    <source>
        <dbReference type="EMBL" id="RBQ19038.1"/>
    </source>
</evidence>
<sequence>MSDLSAGPNAAQPQTAASDPTRRVLVVGAGGAGLVAVLAACSSYGDPGGTGGTDSATASTSSAPSAPSASATGESGGAGGFARTSDIPEGGGAIFKEQQIVVTQPTAGEYKAFSVACTHKGCAVEDVSGGTINCPCHGSKFKIADGSVAAGPATEPLPAKQIKVEGDAISLA</sequence>
<evidence type="ECO:0000256" key="9">
    <source>
        <dbReference type="ARBA" id="ARBA00034078"/>
    </source>
</evidence>
<keyword evidence="6" id="KW-0411">Iron-sulfur</keyword>
<dbReference type="Proteomes" id="UP000253303">
    <property type="component" value="Unassembled WGS sequence"/>
</dbReference>
<dbReference type="AlphaFoldDB" id="A0A366LYJ5"/>
<dbReference type="EMBL" id="QMEY01000006">
    <property type="protein sequence ID" value="RBQ19038.1"/>
    <property type="molecule type" value="Genomic_DNA"/>
</dbReference>
<dbReference type="InterPro" id="IPR014349">
    <property type="entry name" value="Rieske_Fe-S_prot"/>
</dbReference>
<evidence type="ECO:0000256" key="7">
    <source>
        <dbReference type="ARBA" id="ARBA00023157"/>
    </source>
</evidence>
<dbReference type="CDD" id="cd03467">
    <property type="entry name" value="Rieske"/>
    <property type="match status" value="1"/>
</dbReference>
<keyword evidence="3" id="KW-0001">2Fe-2S</keyword>
<organism evidence="12 13">
    <name type="scientific">Spongiactinospora rosea</name>
    <dbReference type="NCBI Taxonomy" id="2248750"/>
    <lineage>
        <taxon>Bacteria</taxon>
        <taxon>Bacillati</taxon>
        <taxon>Actinomycetota</taxon>
        <taxon>Actinomycetes</taxon>
        <taxon>Streptosporangiales</taxon>
        <taxon>Streptosporangiaceae</taxon>
        <taxon>Spongiactinospora</taxon>
    </lineage>
</organism>
<gene>
    <name evidence="12" type="ORF">DP939_17870</name>
</gene>
<evidence type="ECO:0000256" key="1">
    <source>
        <dbReference type="ARBA" id="ARBA00002494"/>
    </source>
</evidence>
<feature type="compositionally biased region" description="Low complexity" evidence="10">
    <location>
        <begin position="53"/>
        <end position="73"/>
    </location>
</feature>
<proteinExistence type="predicted"/>
<keyword evidence="13" id="KW-1185">Reference proteome</keyword>
<dbReference type="FunFam" id="2.102.10.10:FF:000016">
    <property type="entry name" value="Nitrite reductase/ring-hydroxylating ferredoxin subunit"/>
    <property type="match status" value="1"/>
</dbReference>
<dbReference type="InterPro" id="IPR006311">
    <property type="entry name" value="TAT_signal"/>
</dbReference>
<feature type="region of interest" description="Disordered" evidence="10">
    <location>
        <begin position="1"/>
        <end position="22"/>
    </location>
</feature>
<dbReference type="GO" id="GO:0016020">
    <property type="term" value="C:membrane"/>
    <property type="evidence" value="ECO:0007669"/>
    <property type="project" value="InterPro"/>
</dbReference>
<evidence type="ECO:0000259" key="11">
    <source>
        <dbReference type="PROSITE" id="PS51296"/>
    </source>
</evidence>
<evidence type="ECO:0000256" key="3">
    <source>
        <dbReference type="ARBA" id="ARBA00022714"/>
    </source>
</evidence>
<evidence type="ECO:0000256" key="2">
    <source>
        <dbReference type="ARBA" id="ARBA00015816"/>
    </source>
</evidence>
<dbReference type="GO" id="GO:0004497">
    <property type="term" value="F:monooxygenase activity"/>
    <property type="evidence" value="ECO:0007669"/>
    <property type="project" value="UniProtKB-ARBA"/>
</dbReference>
<dbReference type="InterPro" id="IPR017941">
    <property type="entry name" value="Rieske_2Fe-2S"/>
</dbReference>
<feature type="region of interest" description="Disordered" evidence="10">
    <location>
        <begin position="48"/>
        <end position="90"/>
    </location>
</feature>
<feature type="domain" description="Rieske" evidence="11">
    <location>
        <begin position="79"/>
        <end position="171"/>
    </location>
</feature>
<evidence type="ECO:0000256" key="4">
    <source>
        <dbReference type="ARBA" id="ARBA00022723"/>
    </source>
</evidence>
<dbReference type="SUPFAM" id="SSF50022">
    <property type="entry name" value="ISP domain"/>
    <property type="match status" value="1"/>
</dbReference>
<comment type="caution">
    <text evidence="12">The sequence shown here is derived from an EMBL/GenBank/DDBJ whole genome shotgun (WGS) entry which is preliminary data.</text>
</comment>
<dbReference type="InterPro" id="IPR036922">
    <property type="entry name" value="Rieske_2Fe-2S_sf"/>
</dbReference>
<dbReference type="RefSeq" id="WP_113981816.1">
    <property type="nucleotide sequence ID" value="NZ_QMEY01000006.1"/>
</dbReference>
<reference evidence="12 13" key="1">
    <citation type="submission" date="2018-06" db="EMBL/GenBank/DDBJ databases">
        <title>Sphaerisporangium craniellae sp. nov., isolated from a marine sponge in the South China Sea.</title>
        <authorList>
            <person name="Li L."/>
        </authorList>
    </citation>
    <scope>NUCLEOTIDE SEQUENCE [LARGE SCALE GENOMIC DNA]</scope>
    <source>
        <strain evidence="12 13">LHW63015</strain>
    </source>
</reference>
<dbReference type="OrthoDB" id="25106at2"/>
<dbReference type="PANTHER" id="PTHR10134">
    <property type="entry name" value="CYTOCHROME B-C1 COMPLEX SUBUNIT RIESKE, MITOCHONDRIAL"/>
    <property type="match status" value="1"/>
</dbReference>
<dbReference type="PROSITE" id="PS51296">
    <property type="entry name" value="RIESKE"/>
    <property type="match status" value="1"/>
</dbReference>
<evidence type="ECO:0000256" key="5">
    <source>
        <dbReference type="ARBA" id="ARBA00023004"/>
    </source>
</evidence>
<accession>A0A366LYJ5</accession>
<evidence type="ECO:0000256" key="6">
    <source>
        <dbReference type="ARBA" id="ARBA00023014"/>
    </source>
</evidence>
<keyword evidence="4" id="KW-0479">Metal-binding</keyword>
<dbReference type="GO" id="GO:0046872">
    <property type="term" value="F:metal ion binding"/>
    <property type="evidence" value="ECO:0007669"/>
    <property type="project" value="UniProtKB-KW"/>
</dbReference>
<comment type="cofactor">
    <cofactor evidence="9">
        <name>[2Fe-2S] cluster</name>
        <dbReference type="ChEBI" id="CHEBI:190135"/>
    </cofactor>
</comment>
<dbReference type="Gene3D" id="2.102.10.10">
    <property type="entry name" value="Rieske [2Fe-2S] iron-sulphur domain"/>
    <property type="match status" value="1"/>
</dbReference>
<evidence type="ECO:0000256" key="8">
    <source>
        <dbReference type="ARBA" id="ARBA00029586"/>
    </source>
</evidence>
<dbReference type="GO" id="GO:0051537">
    <property type="term" value="F:2 iron, 2 sulfur cluster binding"/>
    <property type="evidence" value="ECO:0007669"/>
    <property type="project" value="UniProtKB-KW"/>
</dbReference>
<dbReference type="GO" id="GO:0016705">
    <property type="term" value="F:oxidoreductase activity, acting on paired donors, with incorporation or reduction of molecular oxygen"/>
    <property type="evidence" value="ECO:0007669"/>
    <property type="project" value="UniProtKB-ARBA"/>
</dbReference>
<evidence type="ECO:0000256" key="10">
    <source>
        <dbReference type="SAM" id="MobiDB-lite"/>
    </source>
</evidence>
<protein>
    <recommendedName>
        <fullName evidence="2">Cytochrome bc1 complex Rieske iron-sulfur subunit</fullName>
    </recommendedName>
    <alternativeName>
        <fullName evidence="8">Cytochrome bc1 reductase complex subunit QcrA</fullName>
    </alternativeName>
</protein>
<dbReference type="PRINTS" id="PR00162">
    <property type="entry name" value="RIESKE"/>
</dbReference>
<comment type="function">
    <text evidence="1">Iron-sulfur subunit of the cytochrome bc1 complex, an essential component of the respiratory electron transport chain required for ATP synthesis. The bc1 complex catalyzes the oxidation of menaquinol and the reduction of cytochrome c in the respiratory chain. The bc1 complex operates through a Q-cycle mechanism that couples electron transfer to generation of the proton gradient that drives ATP synthesis.</text>
</comment>